<dbReference type="AlphaFoldDB" id="A0A1G6YDQ5"/>
<keyword evidence="2" id="KW-0378">Hydrolase</keyword>
<evidence type="ECO:0000313" key="2">
    <source>
        <dbReference type="EMBL" id="SDD88500.1"/>
    </source>
</evidence>
<feature type="domain" description="Putative restriction endonuclease" evidence="1">
    <location>
        <begin position="21"/>
        <end position="157"/>
    </location>
</feature>
<organism evidence="2 3">
    <name type="scientific">Actinokineospora iranica</name>
    <dbReference type="NCBI Taxonomy" id="1271860"/>
    <lineage>
        <taxon>Bacteria</taxon>
        <taxon>Bacillati</taxon>
        <taxon>Actinomycetota</taxon>
        <taxon>Actinomycetes</taxon>
        <taxon>Pseudonocardiales</taxon>
        <taxon>Pseudonocardiaceae</taxon>
        <taxon>Actinokineospora</taxon>
    </lineage>
</organism>
<reference evidence="3" key="1">
    <citation type="submission" date="2016-10" db="EMBL/GenBank/DDBJ databases">
        <authorList>
            <person name="Varghese N."/>
            <person name="Submissions S."/>
        </authorList>
    </citation>
    <scope>NUCLEOTIDE SEQUENCE [LARGE SCALE GENOMIC DNA]</scope>
    <source>
        <strain evidence="3">IBRC-M 10403</strain>
    </source>
</reference>
<dbReference type="InterPro" id="IPR008538">
    <property type="entry name" value="Uma2"/>
</dbReference>
<dbReference type="GO" id="GO:0004519">
    <property type="term" value="F:endonuclease activity"/>
    <property type="evidence" value="ECO:0007669"/>
    <property type="project" value="UniProtKB-KW"/>
</dbReference>
<sequence length="198" mass="21727">MTAMPMRQTESSAPAHLLTIEEYAALEETETGYTELLEGRLLMSPSPTPEHQKAMMVLGYQLFDQLPDHLDLIADVDVDLGLGPAEGPGFSRRPDLVVVEKAEVARRKAEGGILRAAGVLVVVEIVAPGSKRTDRVTKRGEYADAGIPHYWLLDIEDPVSLLPCHLAEEFGYQNRDEVTGTFTTDVPFPVTIDLDALQ</sequence>
<gene>
    <name evidence="2" type="ORF">SAMN05216174_12130</name>
</gene>
<accession>A0A1G6YDQ5</accession>
<dbReference type="InterPro" id="IPR012296">
    <property type="entry name" value="Nuclease_put_TT1808"/>
</dbReference>
<dbReference type="Proteomes" id="UP000199501">
    <property type="component" value="Unassembled WGS sequence"/>
</dbReference>
<proteinExistence type="predicted"/>
<dbReference type="InterPro" id="IPR011335">
    <property type="entry name" value="Restrct_endonuc-II-like"/>
</dbReference>
<dbReference type="STRING" id="1271860.SAMN05216174_12130"/>
<dbReference type="PANTHER" id="PTHR35400:SF3">
    <property type="entry name" value="SLL1072 PROTEIN"/>
    <property type="match status" value="1"/>
</dbReference>
<evidence type="ECO:0000313" key="3">
    <source>
        <dbReference type="Proteomes" id="UP000199501"/>
    </source>
</evidence>
<dbReference type="Gene3D" id="3.90.1570.10">
    <property type="entry name" value="tt1808, chain A"/>
    <property type="match status" value="1"/>
</dbReference>
<protein>
    <submittedName>
        <fullName evidence="2">Endonuclease, Uma2 family (Restriction endonuclease fold)</fullName>
    </submittedName>
</protein>
<dbReference type="Pfam" id="PF05685">
    <property type="entry name" value="Uma2"/>
    <property type="match status" value="1"/>
</dbReference>
<keyword evidence="2" id="KW-0540">Nuclease</keyword>
<name>A0A1G6YDQ5_9PSEU</name>
<dbReference type="CDD" id="cd06260">
    <property type="entry name" value="DUF820-like"/>
    <property type="match status" value="1"/>
</dbReference>
<evidence type="ECO:0000259" key="1">
    <source>
        <dbReference type="Pfam" id="PF05685"/>
    </source>
</evidence>
<dbReference type="SUPFAM" id="SSF52980">
    <property type="entry name" value="Restriction endonuclease-like"/>
    <property type="match status" value="1"/>
</dbReference>
<keyword evidence="3" id="KW-1185">Reference proteome</keyword>
<dbReference type="EMBL" id="FMZZ01000021">
    <property type="protein sequence ID" value="SDD88500.1"/>
    <property type="molecule type" value="Genomic_DNA"/>
</dbReference>
<dbReference type="PANTHER" id="PTHR35400">
    <property type="entry name" value="SLR1083 PROTEIN"/>
    <property type="match status" value="1"/>
</dbReference>
<keyword evidence="2" id="KW-0255">Endonuclease</keyword>